<feature type="transmembrane region" description="Helical" evidence="5">
    <location>
        <begin position="82"/>
        <end position="105"/>
    </location>
</feature>
<feature type="transmembrane region" description="Helical" evidence="5">
    <location>
        <begin position="143"/>
        <end position="162"/>
    </location>
</feature>
<evidence type="ECO:0000256" key="3">
    <source>
        <dbReference type="ARBA" id="ARBA00022989"/>
    </source>
</evidence>
<evidence type="ECO:0000259" key="6">
    <source>
        <dbReference type="Pfam" id="PF01284"/>
    </source>
</evidence>
<evidence type="ECO:0000256" key="4">
    <source>
        <dbReference type="ARBA" id="ARBA00023136"/>
    </source>
</evidence>
<keyword evidence="2 5" id="KW-0812">Transmembrane</keyword>
<evidence type="ECO:0000256" key="5">
    <source>
        <dbReference type="SAM" id="Phobius"/>
    </source>
</evidence>
<dbReference type="GO" id="GO:0019991">
    <property type="term" value="P:septate junction assembly"/>
    <property type="evidence" value="ECO:0007669"/>
    <property type="project" value="InterPro"/>
</dbReference>
<evidence type="ECO:0000256" key="2">
    <source>
        <dbReference type="ARBA" id="ARBA00022692"/>
    </source>
</evidence>
<proteinExistence type="predicted"/>
<dbReference type="EMBL" id="CAXKWB010022596">
    <property type="protein sequence ID" value="CAL4124465.1"/>
    <property type="molecule type" value="Genomic_DNA"/>
</dbReference>
<dbReference type="PANTHER" id="PTHR36692:SF3">
    <property type="entry name" value="PROTEIN SNAKESKIN"/>
    <property type="match status" value="1"/>
</dbReference>
<dbReference type="GO" id="GO:0005886">
    <property type="term" value="C:plasma membrane"/>
    <property type="evidence" value="ECO:0007669"/>
    <property type="project" value="TreeGrafter"/>
</dbReference>
<evidence type="ECO:0000256" key="1">
    <source>
        <dbReference type="ARBA" id="ARBA00004141"/>
    </source>
</evidence>
<dbReference type="InterPro" id="IPR038976">
    <property type="entry name" value="Ssk"/>
</dbReference>
<feature type="transmembrane region" description="Helical" evidence="5">
    <location>
        <begin position="14"/>
        <end position="32"/>
    </location>
</feature>
<keyword evidence="8" id="KW-1185">Reference proteome</keyword>
<feature type="transmembrane region" description="Helical" evidence="5">
    <location>
        <begin position="44"/>
        <end position="62"/>
    </location>
</feature>
<dbReference type="Pfam" id="PF01284">
    <property type="entry name" value="MARVEL"/>
    <property type="match status" value="1"/>
</dbReference>
<organism evidence="7 8">
    <name type="scientific">Meganyctiphanes norvegica</name>
    <name type="common">Northern krill</name>
    <name type="synonym">Thysanopoda norvegica</name>
    <dbReference type="NCBI Taxonomy" id="48144"/>
    <lineage>
        <taxon>Eukaryota</taxon>
        <taxon>Metazoa</taxon>
        <taxon>Ecdysozoa</taxon>
        <taxon>Arthropoda</taxon>
        <taxon>Crustacea</taxon>
        <taxon>Multicrustacea</taxon>
        <taxon>Malacostraca</taxon>
        <taxon>Eumalacostraca</taxon>
        <taxon>Eucarida</taxon>
        <taxon>Euphausiacea</taxon>
        <taxon>Euphausiidae</taxon>
        <taxon>Meganyctiphanes</taxon>
    </lineage>
</organism>
<reference evidence="7 8" key="1">
    <citation type="submission" date="2024-05" db="EMBL/GenBank/DDBJ databases">
        <authorList>
            <person name="Wallberg A."/>
        </authorList>
    </citation>
    <scope>NUCLEOTIDE SEQUENCE [LARGE SCALE GENOMIC DNA]</scope>
</reference>
<keyword evidence="3 5" id="KW-1133">Transmembrane helix</keyword>
<evidence type="ECO:0000313" key="7">
    <source>
        <dbReference type="EMBL" id="CAL4124465.1"/>
    </source>
</evidence>
<dbReference type="Proteomes" id="UP001497623">
    <property type="component" value="Unassembled WGS sequence"/>
</dbReference>
<dbReference type="AlphaFoldDB" id="A0AAV2RIF8"/>
<gene>
    <name evidence="7" type="ORF">MNOR_LOCUS24528</name>
</gene>
<sequence length="172" mass="18629">RSNLSRPPQLNSRVLPVELLFLVGVVMARITFNIRSLVTITGALKCVEILLAIICIALLRHYNLHFGQESWTNAQSLIDRKLVGIIAIGSSLLISLPLLVGYVFFEHSENLLEILYCITAASMNIAGGSLAVETYKDSNHDAANAGLAMGALMIINALMYLIDACTGAKNSK</sequence>
<comment type="subcellular location">
    <subcellularLocation>
        <location evidence="1">Membrane</location>
        <topology evidence="1">Multi-pass membrane protein</topology>
    </subcellularLocation>
</comment>
<accession>A0AAV2RIF8</accession>
<name>A0AAV2RIF8_MEGNR</name>
<dbReference type="InterPro" id="IPR008253">
    <property type="entry name" value="Marvel"/>
</dbReference>
<evidence type="ECO:0000313" key="8">
    <source>
        <dbReference type="Proteomes" id="UP001497623"/>
    </source>
</evidence>
<feature type="transmembrane region" description="Helical" evidence="5">
    <location>
        <begin position="112"/>
        <end position="131"/>
    </location>
</feature>
<feature type="domain" description="MARVEL" evidence="6">
    <location>
        <begin position="37"/>
        <end position="165"/>
    </location>
</feature>
<dbReference type="PANTHER" id="PTHR36692">
    <property type="entry name" value="PROTEIN SNAKESKIN"/>
    <property type="match status" value="1"/>
</dbReference>
<protein>
    <recommendedName>
        <fullName evidence="6">MARVEL domain-containing protein</fullName>
    </recommendedName>
</protein>
<feature type="non-terminal residue" evidence="7">
    <location>
        <position position="1"/>
    </location>
</feature>
<comment type="caution">
    <text evidence="7">The sequence shown here is derived from an EMBL/GenBank/DDBJ whole genome shotgun (WGS) entry which is preliminary data.</text>
</comment>
<keyword evidence="4 5" id="KW-0472">Membrane</keyword>